<comment type="caution">
    <text evidence="1">The sequence shown here is derived from an EMBL/GenBank/DDBJ whole genome shotgun (WGS) entry which is preliminary data.</text>
</comment>
<gene>
    <name evidence="1" type="ORF">LCGC14_0773710</name>
</gene>
<evidence type="ECO:0000313" key="1">
    <source>
        <dbReference type="EMBL" id="KKN36429.1"/>
    </source>
</evidence>
<reference evidence="1" key="1">
    <citation type="journal article" date="2015" name="Nature">
        <title>Complex archaea that bridge the gap between prokaryotes and eukaryotes.</title>
        <authorList>
            <person name="Spang A."/>
            <person name="Saw J.H."/>
            <person name="Jorgensen S.L."/>
            <person name="Zaremba-Niedzwiedzka K."/>
            <person name="Martijn J."/>
            <person name="Lind A.E."/>
            <person name="van Eijk R."/>
            <person name="Schleper C."/>
            <person name="Guy L."/>
            <person name="Ettema T.J."/>
        </authorList>
    </citation>
    <scope>NUCLEOTIDE SEQUENCE</scope>
</reference>
<proteinExistence type="predicted"/>
<accession>A0A0F9Q1Q0</accession>
<protein>
    <submittedName>
        <fullName evidence="1">Uncharacterized protein</fullName>
    </submittedName>
</protein>
<sequence length="184" mass="20113">MIFDSDVLLPQIFQIGDKPDHERIIFERDARGNRVEAVNLFAVTIRWPRHASGYLYVEQLMTLLQEGKVIWSAPSVIAIEAQGDIIVAAFQDSGAVATLDVGIDDVVGSVLVTASAGTIPANGFYRIESEYGEYTFSGSTVTFTTRGVFSTSAAAHSISTTILFAATKETVIPKLEFESRRDNF</sequence>
<dbReference type="EMBL" id="LAZR01001966">
    <property type="protein sequence ID" value="KKN36429.1"/>
    <property type="molecule type" value="Genomic_DNA"/>
</dbReference>
<organism evidence="1">
    <name type="scientific">marine sediment metagenome</name>
    <dbReference type="NCBI Taxonomy" id="412755"/>
    <lineage>
        <taxon>unclassified sequences</taxon>
        <taxon>metagenomes</taxon>
        <taxon>ecological metagenomes</taxon>
    </lineage>
</organism>
<name>A0A0F9Q1Q0_9ZZZZ</name>
<dbReference type="AlphaFoldDB" id="A0A0F9Q1Q0"/>